<keyword evidence="4" id="KW-0833">Ubl conjugation pathway</keyword>
<keyword evidence="10" id="KW-1185">Reference proteome</keyword>
<dbReference type="Gene3D" id="3.90.70.10">
    <property type="entry name" value="Cysteine proteinases"/>
    <property type="match status" value="1"/>
</dbReference>
<dbReference type="SUPFAM" id="SSF54001">
    <property type="entry name" value="Cysteine proteinases"/>
    <property type="match status" value="1"/>
</dbReference>
<keyword evidence="3" id="KW-0645">Protease</keyword>
<dbReference type="Proteomes" id="UP000008743">
    <property type="component" value="Unassembled WGS sequence"/>
</dbReference>
<gene>
    <name evidence="9" type="ORF">CAOG_005633</name>
</gene>
<evidence type="ECO:0000256" key="5">
    <source>
        <dbReference type="ARBA" id="ARBA00022801"/>
    </source>
</evidence>
<dbReference type="GO" id="GO:0004843">
    <property type="term" value="F:cysteine-type deubiquitinase activity"/>
    <property type="evidence" value="ECO:0007669"/>
    <property type="project" value="UniProtKB-EC"/>
</dbReference>
<dbReference type="GO" id="GO:0043161">
    <property type="term" value="P:proteasome-mediated ubiquitin-dependent protein catabolic process"/>
    <property type="evidence" value="ECO:0007669"/>
    <property type="project" value="InterPro"/>
</dbReference>
<feature type="region of interest" description="Disordered" evidence="7">
    <location>
        <begin position="571"/>
        <end position="594"/>
    </location>
</feature>
<feature type="domain" description="USP" evidence="8">
    <location>
        <begin position="54"/>
        <end position="500"/>
    </location>
</feature>
<dbReference type="GO" id="GO:0016579">
    <property type="term" value="P:protein deubiquitination"/>
    <property type="evidence" value="ECO:0007669"/>
    <property type="project" value="InterPro"/>
</dbReference>
<comment type="catalytic activity">
    <reaction evidence="1">
        <text>Thiol-dependent hydrolysis of ester, thioester, amide, peptide and isopeptide bonds formed by the C-terminal Gly of ubiquitin (a 76-residue protein attached to proteins as an intracellular targeting signal).</text>
        <dbReference type="EC" id="3.4.19.12"/>
    </reaction>
</comment>
<dbReference type="AlphaFoldDB" id="A0A0D2UJ87"/>
<dbReference type="GO" id="GO:0061136">
    <property type="term" value="P:regulation of proteasomal protein catabolic process"/>
    <property type="evidence" value="ECO:0007669"/>
    <property type="project" value="TreeGrafter"/>
</dbReference>
<dbReference type="EC" id="3.4.19.12" evidence="2"/>
<dbReference type="GO" id="GO:0070628">
    <property type="term" value="F:proteasome binding"/>
    <property type="evidence" value="ECO:0007669"/>
    <property type="project" value="TreeGrafter"/>
</dbReference>
<dbReference type="InterPro" id="IPR038765">
    <property type="entry name" value="Papain-like_cys_pep_sf"/>
</dbReference>
<dbReference type="OrthoDB" id="2420415at2759"/>
<dbReference type="InterPro" id="IPR044635">
    <property type="entry name" value="UBP14-like"/>
</dbReference>
<protein>
    <recommendedName>
        <fullName evidence="2">ubiquitinyl hydrolase 1</fullName>
        <ecNumber evidence="2">3.4.19.12</ecNumber>
    </recommendedName>
</protein>
<accession>A0A0D2UJ87</accession>
<evidence type="ECO:0000256" key="4">
    <source>
        <dbReference type="ARBA" id="ARBA00022786"/>
    </source>
</evidence>
<dbReference type="InterPro" id="IPR018200">
    <property type="entry name" value="USP_CS"/>
</dbReference>
<evidence type="ECO:0000256" key="3">
    <source>
        <dbReference type="ARBA" id="ARBA00022670"/>
    </source>
</evidence>
<dbReference type="PROSITE" id="PS50235">
    <property type="entry name" value="USP_3"/>
    <property type="match status" value="1"/>
</dbReference>
<proteinExistence type="predicted"/>
<evidence type="ECO:0000313" key="9">
    <source>
        <dbReference type="EMBL" id="KJE95151.1"/>
    </source>
</evidence>
<organism evidence="9 10">
    <name type="scientific">Capsaspora owczarzaki (strain ATCC 30864)</name>
    <dbReference type="NCBI Taxonomy" id="595528"/>
    <lineage>
        <taxon>Eukaryota</taxon>
        <taxon>Filasterea</taxon>
        <taxon>Capsaspora</taxon>
    </lineage>
</organism>
<name>A0A0D2UJ87_CAPO3</name>
<evidence type="ECO:0000256" key="6">
    <source>
        <dbReference type="ARBA" id="ARBA00022807"/>
    </source>
</evidence>
<dbReference type="PROSITE" id="PS00973">
    <property type="entry name" value="USP_2"/>
    <property type="match status" value="1"/>
</dbReference>
<dbReference type="PANTHER" id="PTHR43982:SF6">
    <property type="entry name" value="UBIQUITIN CARBOXYL-TERMINAL HYDROLASE 2-RELATED"/>
    <property type="match status" value="1"/>
</dbReference>
<keyword evidence="6" id="KW-0788">Thiol protease</keyword>
<evidence type="ECO:0000256" key="1">
    <source>
        <dbReference type="ARBA" id="ARBA00000707"/>
    </source>
</evidence>
<dbReference type="PANTHER" id="PTHR43982">
    <property type="entry name" value="UBIQUITIN CARBOXYL-TERMINAL HYDROLASE"/>
    <property type="match status" value="1"/>
</dbReference>
<reference evidence="10" key="1">
    <citation type="submission" date="2011-02" db="EMBL/GenBank/DDBJ databases">
        <title>The Genome Sequence of Capsaspora owczarzaki ATCC 30864.</title>
        <authorList>
            <person name="Russ C."/>
            <person name="Cuomo C."/>
            <person name="Burger G."/>
            <person name="Gray M.W."/>
            <person name="Holland P.W.H."/>
            <person name="King N."/>
            <person name="Lang F.B.F."/>
            <person name="Roger A.J."/>
            <person name="Ruiz-Trillo I."/>
            <person name="Young S.K."/>
            <person name="Zeng Q."/>
            <person name="Gargeya S."/>
            <person name="Alvarado L."/>
            <person name="Berlin A."/>
            <person name="Chapman S.B."/>
            <person name="Chen Z."/>
            <person name="Freedman E."/>
            <person name="Gellesch M."/>
            <person name="Goldberg J."/>
            <person name="Griggs A."/>
            <person name="Gujja S."/>
            <person name="Heilman E."/>
            <person name="Heiman D."/>
            <person name="Howarth C."/>
            <person name="Mehta T."/>
            <person name="Neiman D."/>
            <person name="Pearson M."/>
            <person name="Roberts A."/>
            <person name="Saif S."/>
            <person name="Shea T."/>
            <person name="Shenoy N."/>
            <person name="Sisk P."/>
            <person name="Stolte C."/>
            <person name="Sykes S."/>
            <person name="White J."/>
            <person name="Yandava C."/>
            <person name="Haas B."/>
            <person name="Nusbaum C."/>
            <person name="Birren B."/>
        </authorList>
    </citation>
    <scope>NUCLEOTIDE SEQUENCE</scope>
    <source>
        <strain evidence="10">ATCC 30864</strain>
    </source>
</reference>
<evidence type="ECO:0000256" key="7">
    <source>
        <dbReference type="SAM" id="MobiDB-lite"/>
    </source>
</evidence>
<evidence type="ECO:0000259" key="8">
    <source>
        <dbReference type="PROSITE" id="PS50235"/>
    </source>
</evidence>
<keyword evidence="5 9" id="KW-0378">Hydrolase</keyword>
<dbReference type="InterPro" id="IPR001394">
    <property type="entry name" value="Peptidase_C19_UCH"/>
</dbReference>
<dbReference type="Pfam" id="PF00443">
    <property type="entry name" value="UCH"/>
    <property type="match status" value="1"/>
</dbReference>
<evidence type="ECO:0000256" key="2">
    <source>
        <dbReference type="ARBA" id="ARBA00012759"/>
    </source>
</evidence>
<sequence length="942" mass="104865">MEHDDIELSRAIEESLSTSRNANGSNGSNGHGTDEANLMLFSEPVQLREPGVPTGLRNIGNTCYFNSFLPLYFSIPEFRKAVLEVHVDTQQAEVRGQIAALRDFDPAISTLRKRDFAFTFIKELQALFALLIVSREKAVNPTLLLNSFVNDSGQKVEVGPQQDVGEFAQLFLNRAEEGLGSGLSTPSGTPSRSENIVKRLFFGSITERSYARELDGTEVTNTSTAEFDSIILPIQDHHSLQDSLDAYTFVTDIEHFRTPRNHVTTAQKDAWFRVLPPVLSIQLKRVVFNAKTNSAEKLNSKFEFPAEFAMDRFLDEHRSAALAVRERVVIWRGQLQDAQKQLNTLTNFEGGVNSIEEHIRCTGRFIENAAKGGWPGGAVSEPREVDMLLRSLQTWLVEVHRTTAELRATIANLEMKIRGAFDATIPPRTMYRLHAVLVHRGQAMFGHYWAFIFDPTSQEWWKYNDSEVSRASFEEVERQSMGGDLTNNTSSAYCLVYVAANWFPHQQPKAAPDHMTPERLMEMVSPQLRERLIRERQTFEKKVAQERGLSSQAAASVDVAAQGDIGPSAMAWSASSAAAPPPSSPQVAQDENVPPSVMDQPVEMEIIPLTPSHHGAGAVPGSPTNGVKRSYEAPSLEDNQGGDTTHQHKSLRMTIDSAPPSAASTTTDSIISQHLRDQFAVKFQRALAMRTSEVRSNSPGSTFDVRIGDFTAYLFCSRAPDFIKRHVLSRAVLAECFLFEASISEASLSEASLSEHDYALLAAVGQEATYIVLDPAHASILTDWQRAYNEFLEVTTLWINGLDYQRQAQHNLALPYLFNAVVANAELKRLHFGAFPDSKVSAPFLISLRMLLVVPPPRTETVQLRSALLRAMAAFEAAQRLRSMMDDLDGLEELVTNQKQAWLSFLQDLDNQSVGKQALILLTPGCLRRRGLIFVILFAQMI</sequence>
<dbReference type="InterPro" id="IPR028889">
    <property type="entry name" value="USP"/>
</dbReference>
<evidence type="ECO:0000313" key="10">
    <source>
        <dbReference type="Proteomes" id="UP000008743"/>
    </source>
</evidence>
<feature type="region of interest" description="Disordered" evidence="7">
    <location>
        <begin position="610"/>
        <end position="649"/>
    </location>
</feature>
<dbReference type="EMBL" id="KE346368">
    <property type="protein sequence ID" value="KJE95151.1"/>
    <property type="molecule type" value="Genomic_DNA"/>
</dbReference>